<name>A0ACD5Y620_AVESA</name>
<keyword evidence="2" id="KW-1185">Reference proteome</keyword>
<organism evidence="1 2">
    <name type="scientific">Avena sativa</name>
    <name type="common">Oat</name>
    <dbReference type="NCBI Taxonomy" id="4498"/>
    <lineage>
        <taxon>Eukaryota</taxon>
        <taxon>Viridiplantae</taxon>
        <taxon>Streptophyta</taxon>
        <taxon>Embryophyta</taxon>
        <taxon>Tracheophyta</taxon>
        <taxon>Spermatophyta</taxon>
        <taxon>Magnoliopsida</taxon>
        <taxon>Liliopsida</taxon>
        <taxon>Poales</taxon>
        <taxon>Poaceae</taxon>
        <taxon>BOP clade</taxon>
        <taxon>Pooideae</taxon>
        <taxon>Poodae</taxon>
        <taxon>Poeae</taxon>
        <taxon>Poeae Chloroplast Group 1 (Aveneae type)</taxon>
        <taxon>Aveninae</taxon>
        <taxon>Avena</taxon>
    </lineage>
</organism>
<dbReference type="EnsemblPlants" id="AVESA.00010b.r2.5CG0918640.1">
    <property type="protein sequence ID" value="AVESA.00010b.r2.5CG0918640.1.CDS"/>
    <property type="gene ID" value="AVESA.00010b.r2.5CG0918640"/>
</dbReference>
<evidence type="ECO:0000313" key="2">
    <source>
        <dbReference type="Proteomes" id="UP001732700"/>
    </source>
</evidence>
<reference evidence="1" key="2">
    <citation type="submission" date="2025-09" db="UniProtKB">
        <authorList>
            <consortium name="EnsemblPlants"/>
        </authorList>
    </citation>
    <scope>IDENTIFICATION</scope>
</reference>
<evidence type="ECO:0000313" key="1">
    <source>
        <dbReference type="EnsemblPlants" id="AVESA.00010b.r2.5CG0918640.1.CDS"/>
    </source>
</evidence>
<protein>
    <submittedName>
        <fullName evidence="1">Uncharacterized protein</fullName>
    </submittedName>
</protein>
<reference evidence="1" key="1">
    <citation type="submission" date="2021-05" db="EMBL/GenBank/DDBJ databases">
        <authorList>
            <person name="Scholz U."/>
            <person name="Mascher M."/>
            <person name="Fiebig A."/>
        </authorList>
    </citation>
    <scope>NUCLEOTIDE SEQUENCE [LARGE SCALE GENOMIC DNA]</scope>
</reference>
<proteinExistence type="predicted"/>
<sequence>MASSLLTTDKRWAAPTRKSGMTVLGKIPKPINLPSQRLENQGLDPNVEIVPKGTHTWGSKPGPTTPNAWNSSSLLSPKKDGSVGAPSQFNGRPSSGGGSRPSTAGSESLDSPNAWGPNSRPSSASGTLPSQHLPVVTNRPRSAETRPGSSQLSRFADNPSENMNVSIRSVEKSASSHGHGFTLSTGDFPTLGAEKTSESNSQRGHSSKGRPTSSSGRDGAQIDPGKSLTAGSGEVIPSPNNQPADILKRDQHAHYGGAPFPATAPPNEAQQPQPYPPNYCMPPPHFDSWRAPPGHPPEGMGMWHGGPGGPYRQVGPPSSFPAEPFTYHAQLPPNSEAAARQGSGHGGYHSKNGDAYNSMRPNSYVINQPVIPVRPVHQGPMLYDAYYGPQRASFNNANVRDIGGSHQPGILNQFPNHNDKFQPGNSQSRPVKHEVVPKELLESDRVHMVCRGQTRILHDNPARVGPGEVERKIQHAPPLLPHPDGNRNDVNLRTDTRNTSSERNIMLMKSVHDQRERGPDRLSHSSVLENAHSHPRETDDVTLRKKFKDDNLPLDQPPIIKKNAALIEKIGSLNNKARNVDARNVAEPFPCKDIKEKQLKSADSKSDQVIKGVSSTPVNTSFASASGQAACVSPVAQKLLMEPSDGAVVGPIHSHFAEASKAGKVGGSTHDRTRRRGDSSRNSHHGSAKDMPNTNSAEHGRGENSITESSSVVQLRNIQHDQPPEHASQLPPVTITDDMPASPDYEFQRVKMKELAVQRAKQLQAEEEERTKRQKAKALAKLEELNKRSAVHQKNSSDPQPENADVQNKQKAGLDGTAVPAVSTAESHDVTAIGNVSILQPPNDPMDTAVPAQPMSTLPYAADIAKDPAGRNTSSSGGNALSNMVEHVAHKSVSQSHDVGVLKSKQGYRKRHAVLEDKIPGEKSSLVVSTENMKKTAEASLDTPPAVVRSYDDPPAHNKKSARNSRNKKKVDDAPATCKNPPVVLNQQNVPSFSSEPKTKTAGVIISSSILPTENTVLTVGSITVGGISFGSFNQERLKSPEEVPNTANSRPRPQQAKGSRKTHHAVRPVEKPHGNEGVIWAPVKPSGWNEVCEEVDVAVAARPKLIGKCANDGENVTRTKRAEMERYVPKPLSKELQQQNTEHNLPSEKSSVENKSNDNEKLTASRADAATEPKKLEDKKTSRGHGNGKSHPSWRRRNTDESALVTPNHAERADSCQEPNEVQKPSDKHQQLEYDKQADYTAGNGLAPTQTVELPVSAPKEHAAANRQRRQHVKAPKNEASNHSNENRDREGRKDVNHMSTRGMDSNSSEHRNMSKSEVKSSAAVTHSRAHWKPKPSRSQNSPQGNNTVEGQVDSTTLQDSSNHNLASNSSRNGVKDAQSNQGKGGMTHVDDNQKGESHENTEQQQLNHAARRQGHHNGRYQRGSGMHRGRGYDAGPSHGVNAERRRGDTHLEYQPVGSHNKPSDFQQNPSVDEQSAGPSAPGSVYRERAHRRGAHFVKRNPAPAPAPNSYQDE</sequence>
<accession>A0ACD5Y620</accession>
<dbReference type="Proteomes" id="UP001732700">
    <property type="component" value="Chromosome 5C"/>
</dbReference>